<gene>
    <name evidence="1" type="ORF">TSPGSL018_19318</name>
</gene>
<reference evidence="1" key="1">
    <citation type="submission" date="2014-05" db="EMBL/GenBank/DDBJ databases">
        <title>The transcriptome of the halophilic microalga Tetraselmis sp. GSL018 isolated from the Great Salt Lake, Utah.</title>
        <authorList>
            <person name="Jinkerson R.E."/>
            <person name="D'Adamo S."/>
            <person name="Posewitz M.C."/>
        </authorList>
    </citation>
    <scope>NUCLEOTIDE SEQUENCE</scope>
    <source>
        <strain evidence="1">GSL018</strain>
    </source>
</reference>
<dbReference type="AlphaFoldDB" id="A0A061S1H1"/>
<organism evidence="1">
    <name type="scientific">Tetraselmis sp. GSL018</name>
    <dbReference type="NCBI Taxonomy" id="582737"/>
    <lineage>
        <taxon>Eukaryota</taxon>
        <taxon>Viridiplantae</taxon>
        <taxon>Chlorophyta</taxon>
        <taxon>core chlorophytes</taxon>
        <taxon>Chlorodendrophyceae</taxon>
        <taxon>Chlorodendrales</taxon>
        <taxon>Chlorodendraceae</taxon>
        <taxon>Tetraselmis</taxon>
    </lineage>
</organism>
<accession>A0A061S1H1</accession>
<name>A0A061S1H1_9CHLO</name>
<dbReference type="EMBL" id="GBEZ01008795">
    <property type="protein sequence ID" value="JAC76765.1"/>
    <property type="molecule type" value="Transcribed_RNA"/>
</dbReference>
<protein>
    <submittedName>
        <fullName evidence="1">Uncharacterized protein</fullName>
    </submittedName>
</protein>
<evidence type="ECO:0000313" key="1">
    <source>
        <dbReference type="EMBL" id="JAC76765.1"/>
    </source>
</evidence>
<proteinExistence type="predicted"/>
<sequence length="243" mass="27993">MPILVVAFPPGKALYQSTLPELLQKHLPEIQVIDTKALEAEYITEWIKCPVTGFQHISKPECIAWGKLQRKLATSTSTTGFDSETSLPQWTLVISQYATLRTELLALARRILWVTATETEVWKHSIEDKCKPNFYTKIVWPDHQRRSKDFFQALQRDSELKAKTLVVNSSDLCTQDNLEKIIEWLKGVPSETSDYCQVPAEELVRRLESTPAYRSHRNVEEIDERAKRNFSAEARTKVSEILF</sequence>
<feature type="non-terminal residue" evidence="1">
    <location>
        <position position="243"/>
    </location>
</feature>